<dbReference type="PANTHER" id="PTHR38103:SF1">
    <property type="entry name" value="RECOMBINATION-ASSOCIATED PROTEIN RDGC"/>
    <property type="match status" value="1"/>
</dbReference>
<dbReference type="GO" id="GO:0003690">
    <property type="term" value="F:double-stranded DNA binding"/>
    <property type="evidence" value="ECO:0007669"/>
    <property type="project" value="TreeGrafter"/>
</dbReference>
<evidence type="ECO:0000313" key="8">
    <source>
        <dbReference type="Proteomes" id="UP000199527"/>
    </source>
</evidence>
<evidence type="ECO:0000256" key="1">
    <source>
        <dbReference type="ARBA" id="ARBA00004453"/>
    </source>
</evidence>
<organism evidence="7 8">
    <name type="scientific">Ferrimonas sediminum</name>
    <dbReference type="NCBI Taxonomy" id="718193"/>
    <lineage>
        <taxon>Bacteria</taxon>
        <taxon>Pseudomonadati</taxon>
        <taxon>Pseudomonadota</taxon>
        <taxon>Gammaproteobacteria</taxon>
        <taxon>Alteromonadales</taxon>
        <taxon>Ferrimonadaceae</taxon>
        <taxon>Ferrimonas</taxon>
    </lineage>
</organism>
<evidence type="ECO:0000313" key="7">
    <source>
        <dbReference type="EMBL" id="SDJ03735.1"/>
    </source>
</evidence>
<dbReference type="GO" id="GO:0005737">
    <property type="term" value="C:cytoplasm"/>
    <property type="evidence" value="ECO:0007669"/>
    <property type="project" value="UniProtKB-UniRule"/>
</dbReference>
<keyword evidence="4 6" id="KW-0963">Cytoplasm</keyword>
<evidence type="ECO:0000256" key="5">
    <source>
        <dbReference type="ARBA" id="ARBA00023172"/>
    </source>
</evidence>
<comment type="similarity">
    <text evidence="2 6">Belongs to the RdgC family.</text>
</comment>
<evidence type="ECO:0000256" key="2">
    <source>
        <dbReference type="ARBA" id="ARBA00008657"/>
    </source>
</evidence>
<dbReference type="AlphaFoldDB" id="A0A1G8QH38"/>
<dbReference type="InterPro" id="IPR007476">
    <property type="entry name" value="RdgC"/>
</dbReference>
<name>A0A1G8QH38_9GAMM</name>
<comment type="function">
    <text evidence="6">May be involved in recombination.</text>
</comment>
<dbReference type="Pfam" id="PF04381">
    <property type="entry name" value="RdgC"/>
    <property type="match status" value="1"/>
</dbReference>
<protein>
    <recommendedName>
        <fullName evidence="3 6">Recombination-associated protein RdgC</fullName>
    </recommendedName>
</protein>
<reference evidence="8" key="1">
    <citation type="submission" date="2016-10" db="EMBL/GenBank/DDBJ databases">
        <authorList>
            <person name="Varghese N."/>
            <person name="Submissions S."/>
        </authorList>
    </citation>
    <scope>NUCLEOTIDE SEQUENCE [LARGE SCALE GENOMIC DNA]</scope>
    <source>
        <strain evidence="8">DSM 23317</strain>
    </source>
</reference>
<dbReference type="HAMAP" id="MF_00194">
    <property type="entry name" value="RdgC"/>
    <property type="match status" value="1"/>
</dbReference>
<dbReference type="GO" id="GO:0000018">
    <property type="term" value="P:regulation of DNA recombination"/>
    <property type="evidence" value="ECO:0007669"/>
    <property type="project" value="TreeGrafter"/>
</dbReference>
<dbReference type="OrthoDB" id="5290530at2"/>
<keyword evidence="8" id="KW-1185">Reference proteome</keyword>
<sequence length="304" mass="33806">MWFKNLLLYRLTKPVEWDADALEKQLEPFIFTPAGSQDISKLGFVKPLGKVGESLVHSAQGNLLLAIEKEEKMLPASVIREEMEQKVSLIEDEQGRKVTKKEKDGIKDEIVHTLLPRAFSRKSRTRALVLAPLQLVVVEATSHNKAEELLSLLRKAIGSLPIAPVSMTALPEEKMTEWVTKNHVGEGFTLLDEATLKSPLEDGGSVTLKQLALDSDEVAAHIQQGMEVTKVALEYRDVLSLVLQSDLSVKRLKFSEEIRDQNSEFEKEELAARLDADFALMCGELTGFLPDLFAALGGQEQQDS</sequence>
<evidence type="ECO:0000256" key="4">
    <source>
        <dbReference type="ARBA" id="ARBA00022490"/>
    </source>
</evidence>
<dbReference type="PANTHER" id="PTHR38103">
    <property type="entry name" value="RECOMBINATION-ASSOCIATED PROTEIN RDGC"/>
    <property type="match status" value="1"/>
</dbReference>
<gene>
    <name evidence="6" type="primary">rdgC</name>
    <name evidence="7" type="ORF">SAMN04488540_104289</name>
</gene>
<dbReference type="NCBIfam" id="NF001462">
    <property type="entry name" value="PRK00321.1-3"/>
    <property type="match status" value="1"/>
</dbReference>
<evidence type="ECO:0000256" key="6">
    <source>
        <dbReference type="HAMAP-Rule" id="MF_00194"/>
    </source>
</evidence>
<proteinExistence type="inferred from homology"/>
<keyword evidence="5 6" id="KW-0233">DNA recombination</keyword>
<dbReference type="GO" id="GO:0006310">
    <property type="term" value="P:DNA recombination"/>
    <property type="evidence" value="ECO:0007669"/>
    <property type="project" value="UniProtKB-UniRule"/>
</dbReference>
<accession>A0A1G8QH38</accession>
<comment type="subcellular location">
    <subcellularLocation>
        <location evidence="1 6">Cytoplasm</location>
        <location evidence="1 6">Nucleoid</location>
    </subcellularLocation>
</comment>
<dbReference type="Proteomes" id="UP000199527">
    <property type="component" value="Unassembled WGS sequence"/>
</dbReference>
<dbReference type="RefSeq" id="WP_090364230.1">
    <property type="nucleotide sequence ID" value="NZ_FNEM01000004.1"/>
</dbReference>
<dbReference type="GO" id="GO:0043590">
    <property type="term" value="C:bacterial nucleoid"/>
    <property type="evidence" value="ECO:0007669"/>
    <property type="project" value="TreeGrafter"/>
</dbReference>
<dbReference type="NCBIfam" id="NF001464">
    <property type="entry name" value="PRK00321.1-5"/>
    <property type="match status" value="1"/>
</dbReference>
<dbReference type="EMBL" id="FNEM01000004">
    <property type="protein sequence ID" value="SDJ03735.1"/>
    <property type="molecule type" value="Genomic_DNA"/>
</dbReference>
<evidence type="ECO:0000256" key="3">
    <source>
        <dbReference type="ARBA" id="ARBA00022296"/>
    </source>
</evidence>